<dbReference type="EMBL" id="VFFF01000001">
    <property type="protein sequence ID" value="TNY32357.1"/>
    <property type="molecule type" value="Genomic_DNA"/>
</dbReference>
<reference evidence="1 2" key="1">
    <citation type="submission" date="2019-06" db="EMBL/GenBank/DDBJ databases">
        <title>Genome of new Rhodobacteraceae sp. SM1903.</title>
        <authorList>
            <person name="Ren X."/>
        </authorList>
    </citation>
    <scope>NUCLEOTIDE SEQUENCE [LARGE SCALE GENOMIC DNA]</scope>
    <source>
        <strain evidence="1 2">SM1903</strain>
    </source>
</reference>
<protein>
    <submittedName>
        <fullName evidence="1">Uncharacterized protein</fullName>
    </submittedName>
</protein>
<gene>
    <name evidence="1" type="ORF">FHY64_03420</name>
</gene>
<evidence type="ECO:0000313" key="2">
    <source>
        <dbReference type="Proteomes" id="UP000314011"/>
    </source>
</evidence>
<accession>A0A5C5GEB0</accession>
<dbReference type="OrthoDB" id="7724709at2"/>
<evidence type="ECO:0000313" key="1">
    <source>
        <dbReference type="EMBL" id="TNY32357.1"/>
    </source>
</evidence>
<organism evidence="1 2">
    <name type="scientific">Pelagovum pacificum</name>
    <dbReference type="NCBI Taxonomy" id="2588711"/>
    <lineage>
        <taxon>Bacteria</taxon>
        <taxon>Pseudomonadati</taxon>
        <taxon>Pseudomonadota</taxon>
        <taxon>Alphaproteobacteria</taxon>
        <taxon>Rhodobacterales</taxon>
        <taxon>Paracoccaceae</taxon>
        <taxon>Pelagovum</taxon>
    </lineage>
</organism>
<dbReference type="Proteomes" id="UP000314011">
    <property type="component" value="Unassembled WGS sequence"/>
</dbReference>
<dbReference type="RefSeq" id="WP_140193035.1">
    <property type="nucleotide sequence ID" value="NZ_CP065915.1"/>
</dbReference>
<dbReference type="AlphaFoldDB" id="A0A5C5GEB0"/>
<name>A0A5C5GEB0_9RHOB</name>
<comment type="caution">
    <text evidence="1">The sequence shown here is derived from an EMBL/GenBank/DDBJ whole genome shotgun (WGS) entry which is preliminary data.</text>
</comment>
<keyword evidence="2" id="KW-1185">Reference proteome</keyword>
<proteinExistence type="predicted"/>
<sequence>MSLFAPFLLLAACGESATAPVPEPVPVTAEGIAPGQSRALFAEHPAGLFAAAGAACNQPGQTLVEDSRNEIRCESLPPVEAAASLILEFDGTVDDLPRFVISFASRQSADGIVVTADNYINVPQQDGGVRVIRIPDTRTESVMRDVMARAGGVPF</sequence>